<keyword evidence="1" id="KW-0238">DNA-binding</keyword>
<keyword evidence="4" id="KW-1185">Reference proteome</keyword>
<dbReference type="OrthoDB" id="3439594at2759"/>
<feature type="non-terminal residue" evidence="3">
    <location>
        <position position="120"/>
    </location>
</feature>
<organism evidence="3 4">
    <name type="scientific">Choiromyces venosus 120613-1</name>
    <dbReference type="NCBI Taxonomy" id="1336337"/>
    <lineage>
        <taxon>Eukaryota</taxon>
        <taxon>Fungi</taxon>
        <taxon>Dikarya</taxon>
        <taxon>Ascomycota</taxon>
        <taxon>Pezizomycotina</taxon>
        <taxon>Pezizomycetes</taxon>
        <taxon>Pezizales</taxon>
        <taxon>Tuberaceae</taxon>
        <taxon>Choiromyces</taxon>
    </lineage>
</organism>
<evidence type="ECO:0000259" key="2">
    <source>
        <dbReference type="PROSITE" id="PS51253"/>
    </source>
</evidence>
<dbReference type="Pfam" id="PF03221">
    <property type="entry name" value="HTH_Tnp_Tc5"/>
    <property type="match status" value="1"/>
</dbReference>
<gene>
    <name evidence="3" type="ORF">L873DRAFT_1577429</name>
</gene>
<feature type="non-terminal residue" evidence="3">
    <location>
        <position position="1"/>
    </location>
</feature>
<feature type="domain" description="HTH CENPB-type" evidence="2">
    <location>
        <begin position="28"/>
        <end position="98"/>
    </location>
</feature>
<dbReference type="GO" id="GO:0003677">
    <property type="term" value="F:DNA binding"/>
    <property type="evidence" value="ECO:0007669"/>
    <property type="project" value="UniProtKB-KW"/>
</dbReference>
<dbReference type="InterPro" id="IPR006600">
    <property type="entry name" value="HTH_CenpB_DNA-bd_dom"/>
</dbReference>
<dbReference type="PROSITE" id="PS51253">
    <property type="entry name" value="HTH_CENPB"/>
    <property type="match status" value="1"/>
</dbReference>
<dbReference type="EMBL" id="ML120633">
    <property type="protein sequence ID" value="RPA88947.1"/>
    <property type="molecule type" value="Genomic_DNA"/>
</dbReference>
<evidence type="ECO:0000313" key="3">
    <source>
        <dbReference type="EMBL" id="RPA88947.1"/>
    </source>
</evidence>
<name>A0A3N4IUE1_9PEZI</name>
<proteinExistence type="predicted"/>
<evidence type="ECO:0000256" key="1">
    <source>
        <dbReference type="ARBA" id="ARBA00023125"/>
    </source>
</evidence>
<sequence length="120" mass="13723">SIRSSAEKYGITYSTLCGGLNGQQSRVFGHLKMQELSKYEERSVARWCERLDEHEVEPTSLEVKSIAEAIIAWWEKNQPLGKHWITHFLSHHPDLAVKLSSRLDGQQALASNPLVIKDYF</sequence>
<dbReference type="AlphaFoldDB" id="A0A3N4IUE1"/>
<protein>
    <recommendedName>
        <fullName evidence="2">HTH CENPB-type domain-containing protein</fullName>
    </recommendedName>
</protein>
<accession>A0A3N4IUE1</accession>
<dbReference type="Proteomes" id="UP000276215">
    <property type="component" value="Unassembled WGS sequence"/>
</dbReference>
<evidence type="ECO:0000313" key="4">
    <source>
        <dbReference type="Proteomes" id="UP000276215"/>
    </source>
</evidence>
<reference evidence="3 4" key="1">
    <citation type="journal article" date="2018" name="Nat. Ecol. Evol.">
        <title>Pezizomycetes genomes reveal the molecular basis of ectomycorrhizal truffle lifestyle.</title>
        <authorList>
            <person name="Murat C."/>
            <person name="Payen T."/>
            <person name="Noel B."/>
            <person name="Kuo A."/>
            <person name="Morin E."/>
            <person name="Chen J."/>
            <person name="Kohler A."/>
            <person name="Krizsan K."/>
            <person name="Balestrini R."/>
            <person name="Da Silva C."/>
            <person name="Montanini B."/>
            <person name="Hainaut M."/>
            <person name="Levati E."/>
            <person name="Barry K.W."/>
            <person name="Belfiori B."/>
            <person name="Cichocki N."/>
            <person name="Clum A."/>
            <person name="Dockter R.B."/>
            <person name="Fauchery L."/>
            <person name="Guy J."/>
            <person name="Iotti M."/>
            <person name="Le Tacon F."/>
            <person name="Lindquist E.A."/>
            <person name="Lipzen A."/>
            <person name="Malagnac F."/>
            <person name="Mello A."/>
            <person name="Molinier V."/>
            <person name="Miyauchi S."/>
            <person name="Poulain J."/>
            <person name="Riccioni C."/>
            <person name="Rubini A."/>
            <person name="Sitrit Y."/>
            <person name="Splivallo R."/>
            <person name="Traeger S."/>
            <person name="Wang M."/>
            <person name="Zifcakova L."/>
            <person name="Wipf D."/>
            <person name="Zambonelli A."/>
            <person name="Paolocci F."/>
            <person name="Nowrousian M."/>
            <person name="Ottonello S."/>
            <person name="Baldrian P."/>
            <person name="Spatafora J.W."/>
            <person name="Henrissat B."/>
            <person name="Nagy L.G."/>
            <person name="Aury J.M."/>
            <person name="Wincker P."/>
            <person name="Grigoriev I.V."/>
            <person name="Bonfante P."/>
            <person name="Martin F.M."/>
        </authorList>
    </citation>
    <scope>NUCLEOTIDE SEQUENCE [LARGE SCALE GENOMIC DNA]</scope>
    <source>
        <strain evidence="3 4">120613-1</strain>
    </source>
</reference>